<dbReference type="GO" id="GO:0005096">
    <property type="term" value="F:GTPase activator activity"/>
    <property type="evidence" value="ECO:0007669"/>
    <property type="project" value="TreeGrafter"/>
</dbReference>
<organism evidence="3 4">
    <name type="scientific">Myodes glareolus</name>
    <name type="common">Bank vole</name>
    <name type="synonym">Clethrionomys glareolus</name>
    <dbReference type="NCBI Taxonomy" id="447135"/>
    <lineage>
        <taxon>Eukaryota</taxon>
        <taxon>Metazoa</taxon>
        <taxon>Chordata</taxon>
        <taxon>Craniata</taxon>
        <taxon>Vertebrata</taxon>
        <taxon>Euteleostomi</taxon>
        <taxon>Mammalia</taxon>
        <taxon>Eutheria</taxon>
        <taxon>Euarchontoglires</taxon>
        <taxon>Glires</taxon>
        <taxon>Rodentia</taxon>
        <taxon>Myomorpha</taxon>
        <taxon>Muroidea</taxon>
        <taxon>Cricetidae</taxon>
        <taxon>Arvicolinae</taxon>
        <taxon>Myodes</taxon>
    </lineage>
</organism>
<dbReference type="GO" id="GO:2001136">
    <property type="term" value="P:negative regulation of endocytic recycling"/>
    <property type="evidence" value="ECO:0007669"/>
    <property type="project" value="TreeGrafter"/>
</dbReference>
<evidence type="ECO:0000256" key="1">
    <source>
        <dbReference type="SAM" id="MobiDB-lite"/>
    </source>
</evidence>
<evidence type="ECO:0000313" key="4">
    <source>
        <dbReference type="Proteomes" id="UP001488838"/>
    </source>
</evidence>
<dbReference type="PANTHER" id="PTHR45808">
    <property type="entry name" value="RHO GTPASE-ACTIVATING PROTEIN 68F"/>
    <property type="match status" value="1"/>
</dbReference>
<sequence>LKDKNQGELIPPVLRWTVTYLREKGLRTEGLFRRSASAQTVRQVQRLYDQGKPVNFDDYGDMHVPAVILKTFLRELPQPLLTFQAYEQILGITSVESSLRVTHCRLILQSLPEHNYTVLRYLMGFLHEVSQESISNKMTSSNLACVFGLNLIWPSQGVASLSALVPLNLFTELLIEYYDKVFSTQEAPGEHTQNTVEVEQAAPVTKRFTPTGTPRASPYLPRLRVP</sequence>
<dbReference type="SMART" id="SM00324">
    <property type="entry name" value="RhoGAP"/>
    <property type="match status" value="1"/>
</dbReference>
<dbReference type="InterPro" id="IPR008936">
    <property type="entry name" value="Rho_GTPase_activation_prot"/>
</dbReference>
<comment type="caution">
    <text evidence="3">The sequence shown here is derived from an EMBL/GenBank/DDBJ whole genome shotgun (WGS) entry which is preliminary data.</text>
</comment>
<evidence type="ECO:0000313" key="3">
    <source>
        <dbReference type="EMBL" id="KAK7803586.1"/>
    </source>
</evidence>
<feature type="region of interest" description="Disordered" evidence="1">
    <location>
        <begin position="202"/>
        <end position="226"/>
    </location>
</feature>
<reference evidence="3 4" key="1">
    <citation type="journal article" date="2023" name="bioRxiv">
        <title>Conserved and derived expression patterns and positive selection on dental genes reveal complex evolutionary context of ever-growing rodent molars.</title>
        <authorList>
            <person name="Calamari Z.T."/>
            <person name="Song A."/>
            <person name="Cohen E."/>
            <person name="Akter M."/>
            <person name="Roy R.D."/>
            <person name="Hallikas O."/>
            <person name="Christensen M.M."/>
            <person name="Li P."/>
            <person name="Marangoni P."/>
            <person name="Jernvall J."/>
            <person name="Klein O.D."/>
        </authorList>
    </citation>
    <scope>NUCLEOTIDE SEQUENCE [LARGE SCALE GENOMIC DNA]</scope>
    <source>
        <strain evidence="3">V071</strain>
    </source>
</reference>
<gene>
    <name evidence="3" type="ORF">U0070_004222</name>
</gene>
<name>A0AAW0HPL6_MYOGA</name>
<accession>A0AAW0HPL6</accession>
<dbReference type="InterPro" id="IPR000198">
    <property type="entry name" value="RhoGAP_dom"/>
</dbReference>
<evidence type="ECO:0000259" key="2">
    <source>
        <dbReference type="PROSITE" id="PS50238"/>
    </source>
</evidence>
<feature type="non-terminal residue" evidence="3">
    <location>
        <position position="1"/>
    </location>
</feature>
<dbReference type="EMBL" id="JBBHLL010000412">
    <property type="protein sequence ID" value="KAK7803586.1"/>
    <property type="molecule type" value="Genomic_DNA"/>
</dbReference>
<dbReference type="GO" id="GO:0007264">
    <property type="term" value="P:small GTPase-mediated signal transduction"/>
    <property type="evidence" value="ECO:0007669"/>
    <property type="project" value="TreeGrafter"/>
</dbReference>
<dbReference type="PROSITE" id="PS50238">
    <property type="entry name" value="RHOGAP"/>
    <property type="match status" value="1"/>
</dbReference>
<dbReference type="AlphaFoldDB" id="A0AAW0HPL6"/>
<dbReference type="Pfam" id="PF00620">
    <property type="entry name" value="RhoGAP"/>
    <property type="match status" value="1"/>
</dbReference>
<keyword evidence="4" id="KW-1185">Reference proteome</keyword>
<dbReference type="GO" id="GO:0005737">
    <property type="term" value="C:cytoplasm"/>
    <property type="evidence" value="ECO:0007669"/>
    <property type="project" value="TreeGrafter"/>
</dbReference>
<proteinExistence type="predicted"/>
<dbReference type="Proteomes" id="UP001488838">
    <property type="component" value="Unassembled WGS sequence"/>
</dbReference>
<feature type="domain" description="Rho-GAP" evidence="2">
    <location>
        <begin position="1"/>
        <end position="182"/>
    </location>
</feature>
<dbReference type="SUPFAM" id="SSF48350">
    <property type="entry name" value="GTPase activation domain, GAP"/>
    <property type="match status" value="1"/>
</dbReference>
<protein>
    <recommendedName>
        <fullName evidence="2">Rho-GAP domain-containing protein</fullName>
    </recommendedName>
</protein>
<dbReference type="PANTHER" id="PTHR45808:SF4">
    <property type="entry name" value="RHO GTPASE-ACTIVATING PROTEIN 8"/>
    <property type="match status" value="1"/>
</dbReference>
<dbReference type="Gene3D" id="1.10.555.10">
    <property type="entry name" value="Rho GTPase activation protein"/>
    <property type="match status" value="1"/>
</dbReference>